<feature type="domain" description="PHD-type" evidence="5">
    <location>
        <begin position="180"/>
        <end position="314"/>
    </location>
</feature>
<dbReference type="AlphaFoldDB" id="A0ABD0Y1Q6"/>
<organism evidence="6 7">
    <name type="scientific">Ranatra chinensis</name>
    <dbReference type="NCBI Taxonomy" id="642074"/>
    <lineage>
        <taxon>Eukaryota</taxon>
        <taxon>Metazoa</taxon>
        <taxon>Ecdysozoa</taxon>
        <taxon>Arthropoda</taxon>
        <taxon>Hexapoda</taxon>
        <taxon>Insecta</taxon>
        <taxon>Pterygota</taxon>
        <taxon>Neoptera</taxon>
        <taxon>Paraneoptera</taxon>
        <taxon>Hemiptera</taxon>
        <taxon>Heteroptera</taxon>
        <taxon>Panheteroptera</taxon>
        <taxon>Nepomorpha</taxon>
        <taxon>Nepidae</taxon>
        <taxon>Ranatrinae</taxon>
        <taxon>Ranatra</taxon>
    </lineage>
</organism>
<dbReference type="PANTHER" id="PTHR13793">
    <property type="entry name" value="PHD FINGER PROTEINS"/>
    <property type="match status" value="1"/>
</dbReference>
<sequence length="321" mass="35225">MAISRNQFGPQTQSKKRQTHEEKSPPVLLRAEPEWPQPPRLTPCTGASIECVGQAEAKLLFAEMENSAVEKAFNRYWSLKEPHCALCVLFTQQGTEVVTGLAVNWKSCGASLQPQIPDESRVTAWCSDAGPSGTSPLVVCSVCAVCVHSVCYSSTTKTEDSASSENWTCDKCSSPEPASAKACTLCGLRGGALKKCPEGWVHLQCVVFMPASQIRPCDIEKSLFNSFMNKHLRLIRLSTPAGPVLKSHRSASRYPIRKRSYRCTVCDRAGGTIACCEVVCGSWYHVTCATVVGVRLCPNLWAGVRMLLTCLRHPHRHDKHC</sequence>
<feature type="compositionally biased region" description="Polar residues" evidence="4">
    <location>
        <begin position="1"/>
        <end position="13"/>
    </location>
</feature>
<name>A0ABD0Y1Q6_9HEMI</name>
<dbReference type="SMART" id="SM00249">
    <property type="entry name" value="PHD"/>
    <property type="match status" value="2"/>
</dbReference>
<evidence type="ECO:0000313" key="7">
    <source>
        <dbReference type="Proteomes" id="UP001558652"/>
    </source>
</evidence>
<dbReference type="InterPro" id="IPR050701">
    <property type="entry name" value="Histone_Mod_Regulator"/>
</dbReference>
<dbReference type="Gene3D" id="3.30.40.10">
    <property type="entry name" value="Zinc/RING finger domain, C3HC4 (zinc finger)"/>
    <property type="match status" value="1"/>
</dbReference>
<evidence type="ECO:0000256" key="3">
    <source>
        <dbReference type="ARBA" id="ARBA00022833"/>
    </source>
</evidence>
<dbReference type="InterPro" id="IPR001965">
    <property type="entry name" value="Znf_PHD"/>
</dbReference>
<keyword evidence="3" id="KW-0862">Zinc</keyword>
<evidence type="ECO:0000259" key="5">
    <source>
        <dbReference type="PROSITE" id="PS51805"/>
    </source>
</evidence>
<dbReference type="PANTHER" id="PTHR13793:SF107">
    <property type="entry name" value="BROMODOMAIN-CONTAINING PROTEIN HOMOLOG"/>
    <property type="match status" value="1"/>
</dbReference>
<dbReference type="InterPro" id="IPR019787">
    <property type="entry name" value="Znf_PHD-finger"/>
</dbReference>
<evidence type="ECO:0000256" key="4">
    <source>
        <dbReference type="SAM" id="MobiDB-lite"/>
    </source>
</evidence>
<dbReference type="InterPro" id="IPR011011">
    <property type="entry name" value="Znf_FYVE_PHD"/>
</dbReference>
<comment type="caution">
    <text evidence="6">The sequence shown here is derived from an EMBL/GenBank/DDBJ whole genome shotgun (WGS) entry which is preliminary data.</text>
</comment>
<dbReference type="EMBL" id="JBFDAA010000016">
    <property type="protein sequence ID" value="KAL1117381.1"/>
    <property type="molecule type" value="Genomic_DNA"/>
</dbReference>
<dbReference type="InterPro" id="IPR034732">
    <property type="entry name" value="EPHD"/>
</dbReference>
<evidence type="ECO:0000256" key="1">
    <source>
        <dbReference type="ARBA" id="ARBA00022723"/>
    </source>
</evidence>
<reference evidence="6 7" key="1">
    <citation type="submission" date="2024-07" db="EMBL/GenBank/DDBJ databases">
        <title>Chromosome-level genome assembly of the water stick insect Ranatra chinensis (Heteroptera: Nepidae).</title>
        <authorList>
            <person name="Liu X."/>
        </authorList>
    </citation>
    <scope>NUCLEOTIDE SEQUENCE [LARGE SCALE GENOMIC DNA]</scope>
    <source>
        <strain evidence="6">Cailab_2021Rc</strain>
        <tissue evidence="6">Muscle</tissue>
    </source>
</reference>
<proteinExistence type="predicted"/>
<keyword evidence="7" id="KW-1185">Reference proteome</keyword>
<feature type="region of interest" description="Disordered" evidence="4">
    <location>
        <begin position="1"/>
        <end position="39"/>
    </location>
</feature>
<evidence type="ECO:0000256" key="2">
    <source>
        <dbReference type="ARBA" id="ARBA00022771"/>
    </source>
</evidence>
<dbReference type="PROSITE" id="PS51805">
    <property type="entry name" value="EPHD"/>
    <property type="match status" value="1"/>
</dbReference>
<keyword evidence="2" id="KW-0863">Zinc-finger</keyword>
<keyword evidence="1" id="KW-0479">Metal-binding</keyword>
<protein>
    <recommendedName>
        <fullName evidence="5">PHD-type domain-containing protein</fullName>
    </recommendedName>
</protein>
<dbReference type="SUPFAM" id="SSF57903">
    <property type="entry name" value="FYVE/PHD zinc finger"/>
    <property type="match status" value="2"/>
</dbReference>
<dbReference type="Proteomes" id="UP001558652">
    <property type="component" value="Unassembled WGS sequence"/>
</dbReference>
<dbReference type="InterPro" id="IPR013083">
    <property type="entry name" value="Znf_RING/FYVE/PHD"/>
</dbReference>
<accession>A0ABD0Y1Q6</accession>
<dbReference type="GO" id="GO:0008270">
    <property type="term" value="F:zinc ion binding"/>
    <property type="evidence" value="ECO:0007669"/>
    <property type="project" value="UniProtKB-KW"/>
</dbReference>
<dbReference type="Pfam" id="PF13831">
    <property type="entry name" value="PHD_2"/>
    <property type="match status" value="1"/>
</dbReference>
<evidence type="ECO:0000313" key="6">
    <source>
        <dbReference type="EMBL" id="KAL1117381.1"/>
    </source>
</evidence>
<gene>
    <name evidence="6" type="ORF">AAG570_004707</name>
</gene>
<dbReference type="Pfam" id="PF13832">
    <property type="entry name" value="zf-HC5HC2H_2"/>
    <property type="match status" value="1"/>
</dbReference>